<protein>
    <submittedName>
        <fullName evidence="2">Uncharacterized protein</fullName>
    </submittedName>
</protein>
<organism evidence="2 3">
    <name type="scientific">Allostreptomyces psammosilenae</name>
    <dbReference type="NCBI Taxonomy" id="1892865"/>
    <lineage>
        <taxon>Bacteria</taxon>
        <taxon>Bacillati</taxon>
        <taxon>Actinomycetota</taxon>
        <taxon>Actinomycetes</taxon>
        <taxon>Kitasatosporales</taxon>
        <taxon>Streptomycetaceae</taxon>
        <taxon>Allostreptomyces</taxon>
    </lineage>
</organism>
<proteinExistence type="predicted"/>
<feature type="transmembrane region" description="Helical" evidence="1">
    <location>
        <begin position="71"/>
        <end position="94"/>
    </location>
</feature>
<evidence type="ECO:0000313" key="2">
    <source>
        <dbReference type="EMBL" id="NYI07489.1"/>
    </source>
</evidence>
<accession>A0A852ZZB5</accession>
<keyword evidence="1" id="KW-0812">Transmembrane</keyword>
<dbReference type="AlphaFoldDB" id="A0A852ZZB5"/>
<reference evidence="2 3" key="1">
    <citation type="submission" date="2020-07" db="EMBL/GenBank/DDBJ databases">
        <title>Sequencing the genomes of 1000 actinobacteria strains.</title>
        <authorList>
            <person name="Klenk H.-P."/>
        </authorList>
    </citation>
    <scope>NUCLEOTIDE SEQUENCE [LARGE SCALE GENOMIC DNA]</scope>
    <source>
        <strain evidence="2 3">DSM 42178</strain>
    </source>
</reference>
<dbReference type="Proteomes" id="UP000567795">
    <property type="component" value="Unassembled WGS sequence"/>
</dbReference>
<evidence type="ECO:0000313" key="3">
    <source>
        <dbReference type="Proteomes" id="UP000567795"/>
    </source>
</evidence>
<feature type="transmembrane region" description="Helical" evidence="1">
    <location>
        <begin position="41"/>
        <end position="65"/>
    </location>
</feature>
<name>A0A852ZZB5_9ACTN</name>
<evidence type="ECO:0000256" key="1">
    <source>
        <dbReference type="SAM" id="Phobius"/>
    </source>
</evidence>
<keyword evidence="3" id="KW-1185">Reference proteome</keyword>
<sequence>MEHGETPGMRVGGIQVGGLVLGAPDPARPARPGRSPEVRAALVRAVLAWSLTLILGVVGLIAVLADSLVAVPALLLTAAAVVVSSWASLDVAVARQVSMERAVRLARERRLGSPDAH</sequence>
<keyword evidence="1" id="KW-1133">Transmembrane helix</keyword>
<gene>
    <name evidence="2" type="ORF">FHU37_004432</name>
</gene>
<keyword evidence="1" id="KW-0472">Membrane</keyword>
<dbReference type="RefSeq" id="WP_179815894.1">
    <property type="nucleotide sequence ID" value="NZ_JACBZD010000001.1"/>
</dbReference>
<comment type="caution">
    <text evidence="2">The sequence shown here is derived from an EMBL/GenBank/DDBJ whole genome shotgun (WGS) entry which is preliminary data.</text>
</comment>
<dbReference type="EMBL" id="JACBZD010000001">
    <property type="protein sequence ID" value="NYI07489.1"/>
    <property type="molecule type" value="Genomic_DNA"/>
</dbReference>